<reference evidence="5" key="1">
    <citation type="journal article" date="2021" name="Nat. Commun.">
        <title>Genetic determinants of endophytism in the Arabidopsis root mycobiome.</title>
        <authorList>
            <person name="Mesny F."/>
            <person name="Miyauchi S."/>
            <person name="Thiergart T."/>
            <person name="Pickel B."/>
            <person name="Atanasova L."/>
            <person name="Karlsson M."/>
            <person name="Huettel B."/>
            <person name="Barry K.W."/>
            <person name="Haridas S."/>
            <person name="Chen C."/>
            <person name="Bauer D."/>
            <person name="Andreopoulos W."/>
            <person name="Pangilinan J."/>
            <person name="LaButti K."/>
            <person name="Riley R."/>
            <person name="Lipzen A."/>
            <person name="Clum A."/>
            <person name="Drula E."/>
            <person name="Henrissat B."/>
            <person name="Kohler A."/>
            <person name="Grigoriev I.V."/>
            <person name="Martin F.M."/>
            <person name="Hacquard S."/>
        </authorList>
    </citation>
    <scope>NUCLEOTIDE SEQUENCE</scope>
    <source>
        <strain evidence="5">MPI-CAGE-AT-0016</strain>
    </source>
</reference>
<dbReference type="GO" id="GO:0005085">
    <property type="term" value="F:guanyl-nucleotide exchange factor activity"/>
    <property type="evidence" value="ECO:0007669"/>
    <property type="project" value="InterPro"/>
</dbReference>
<dbReference type="PROSITE" id="PS50190">
    <property type="entry name" value="SEC7"/>
    <property type="match status" value="1"/>
</dbReference>
<feature type="compositionally biased region" description="Low complexity" evidence="2">
    <location>
        <begin position="230"/>
        <end position="251"/>
    </location>
</feature>
<feature type="domain" description="SEC7" evidence="4">
    <location>
        <begin position="451"/>
        <end position="631"/>
    </location>
</feature>
<feature type="compositionally biased region" description="Low complexity" evidence="2">
    <location>
        <begin position="1360"/>
        <end position="1373"/>
    </location>
</feature>
<feature type="compositionally biased region" description="Basic and acidic residues" evidence="2">
    <location>
        <begin position="1197"/>
        <end position="1213"/>
    </location>
</feature>
<feature type="compositionally biased region" description="Polar residues" evidence="2">
    <location>
        <begin position="369"/>
        <end position="378"/>
    </location>
</feature>
<comment type="caution">
    <text evidence="5">The sequence shown here is derived from an EMBL/GenBank/DDBJ whole genome shotgun (WGS) entry which is preliminary data.</text>
</comment>
<dbReference type="Gene3D" id="1.10.1000.11">
    <property type="entry name" value="Arf Nucleotide-binding Site Opener,domain 2"/>
    <property type="match status" value="1"/>
</dbReference>
<dbReference type="InterPro" id="IPR001849">
    <property type="entry name" value="PH_domain"/>
</dbReference>
<evidence type="ECO:0000256" key="1">
    <source>
        <dbReference type="SAM" id="Coils"/>
    </source>
</evidence>
<protein>
    <submittedName>
        <fullName evidence="5">Transport protein sec73</fullName>
    </submittedName>
</protein>
<evidence type="ECO:0000259" key="3">
    <source>
        <dbReference type="PROSITE" id="PS50003"/>
    </source>
</evidence>
<dbReference type="PANTHER" id="PTHR10663:SF405">
    <property type="entry name" value="ARF GUANINE NUCLEOTIDE EXCHANGE FACTOR SYT1"/>
    <property type="match status" value="1"/>
</dbReference>
<feature type="compositionally biased region" description="Basic and acidic residues" evidence="2">
    <location>
        <begin position="1421"/>
        <end position="1438"/>
    </location>
</feature>
<feature type="compositionally biased region" description="Polar residues" evidence="2">
    <location>
        <begin position="252"/>
        <end position="266"/>
    </location>
</feature>
<feature type="compositionally biased region" description="Basic and acidic residues" evidence="2">
    <location>
        <begin position="1277"/>
        <end position="1299"/>
    </location>
</feature>
<dbReference type="SMART" id="SM00222">
    <property type="entry name" value="Sec7"/>
    <property type="match status" value="1"/>
</dbReference>
<organism evidence="5 6">
    <name type="scientific">Plectosphaerella cucumerina</name>
    <dbReference type="NCBI Taxonomy" id="40658"/>
    <lineage>
        <taxon>Eukaryota</taxon>
        <taxon>Fungi</taxon>
        <taxon>Dikarya</taxon>
        <taxon>Ascomycota</taxon>
        <taxon>Pezizomycotina</taxon>
        <taxon>Sordariomycetes</taxon>
        <taxon>Hypocreomycetidae</taxon>
        <taxon>Glomerellales</taxon>
        <taxon>Plectosphaerellaceae</taxon>
        <taxon>Plectosphaerella</taxon>
    </lineage>
</organism>
<feature type="coiled-coil region" evidence="1">
    <location>
        <begin position="944"/>
        <end position="971"/>
    </location>
</feature>
<dbReference type="InterPro" id="IPR035999">
    <property type="entry name" value="Sec7_dom_sf"/>
</dbReference>
<feature type="region of interest" description="Disordered" evidence="2">
    <location>
        <begin position="151"/>
        <end position="419"/>
    </location>
</feature>
<dbReference type="GO" id="GO:0032012">
    <property type="term" value="P:regulation of ARF protein signal transduction"/>
    <property type="evidence" value="ECO:0007669"/>
    <property type="project" value="InterPro"/>
</dbReference>
<feature type="compositionally biased region" description="Basic and acidic residues" evidence="2">
    <location>
        <begin position="160"/>
        <end position="180"/>
    </location>
</feature>
<accession>A0A8K0TG08</accession>
<feature type="compositionally biased region" description="Polar residues" evidence="2">
    <location>
        <begin position="1062"/>
        <end position="1087"/>
    </location>
</feature>
<feature type="region of interest" description="Disordered" evidence="2">
    <location>
        <begin position="1"/>
        <end position="139"/>
    </location>
</feature>
<dbReference type="Proteomes" id="UP000813385">
    <property type="component" value="Unassembled WGS sequence"/>
</dbReference>
<feature type="compositionally biased region" description="Polar residues" evidence="2">
    <location>
        <begin position="331"/>
        <end position="343"/>
    </location>
</feature>
<dbReference type="Gene3D" id="2.30.29.30">
    <property type="entry name" value="Pleckstrin-homology domain (PH domain)/Phosphotyrosine-binding domain (PTB)"/>
    <property type="match status" value="1"/>
</dbReference>
<dbReference type="EMBL" id="JAGPXD010000003">
    <property type="protein sequence ID" value="KAH7362930.1"/>
    <property type="molecule type" value="Genomic_DNA"/>
</dbReference>
<feature type="compositionally biased region" description="Low complexity" evidence="2">
    <location>
        <begin position="1407"/>
        <end position="1418"/>
    </location>
</feature>
<dbReference type="InterPro" id="IPR023394">
    <property type="entry name" value="Sec7_C_sf"/>
</dbReference>
<feature type="compositionally biased region" description="Basic and acidic residues" evidence="2">
    <location>
        <begin position="193"/>
        <end position="204"/>
    </location>
</feature>
<feature type="region of interest" description="Disordered" evidence="2">
    <location>
        <begin position="434"/>
        <end position="458"/>
    </location>
</feature>
<dbReference type="SUPFAM" id="SSF48425">
    <property type="entry name" value="Sec7 domain"/>
    <property type="match status" value="1"/>
</dbReference>
<keyword evidence="1" id="KW-0175">Coiled coil</keyword>
<proteinExistence type="predicted"/>
<feature type="compositionally biased region" description="Polar residues" evidence="2">
    <location>
        <begin position="387"/>
        <end position="396"/>
    </location>
</feature>
<evidence type="ECO:0000313" key="5">
    <source>
        <dbReference type="EMBL" id="KAH7362930.1"/>
    </source>
</evidence>
<feature type="compositionally biased region" description="Polar residues" evidence="2">
    <location>
        <begin position="406"/>
        <end position="416"/>
    </location>
</feature>
<sequence>MPFLLRRRGNVASEADMLRQSTIVDSPPPEPRLSESTTSSADTGAIDDTDDDGESRRDSVATSLPQIREPPLEASRSAGQPGRGDESLSRPTTPPIQEESTKHRRFSLLKFRNASDSQLSVRARQQAEVPPPLPRPPEIIMTAPTLEISNFPQRKASRLRLADRFRKSRDIPRHSEDGSAAKRSSTWKPRRTTGWDDSSRDRHPLVTFEEPDAGPVTLSGPAQDIPDAGEPAATSAPTPRASESSRSDAASTNLSTANAITPTKHTAPSAASFFRLPRRKPKAPPPLFDLSHLPKGRGMDSTEYPGVSSSSLAAANGAPVRDGTSKHHNSSRPPSSYSVTGESVASGADAPAGSRPVASPATALFRPGSTHSGHSSPTRAGRLQLRGRSSTMSSLGRESLDGYLQPGTTRTSSSMGRKSLGDLLGLSKIRHNSELQMSRQGTFTPATPGSNNSKNNSFQIAREPVVLPEKQEDETAVKYLARIEQTLARGVIASALSKPSDAFFTTVLRSYMRRFSFFGDPMDMSIRKLLMEAELPKETQQIDRCLQAFANRYHECNPGIYSSPDQAYFIAFSLLILHTDVFNKNNKYKMQQADYIKNTHGEGVAESILRCFYDNITYTPFIHVEDDIDLNGDRHRVKRKTLFPGASPEAVHKKPSREPLDPYTLILDGKLDILRPSLKDVMELDDIYNYLGSAKAFNVRELQRTFFRTGVLQIVSARSRPDAFRDDNGASNPDMAPQGVVDIKVTKVGLLWRKDAKKKKTRSPWQEWGAILTGAQLYFFRNTNWVKNLMHQYESHVKQGFYGEPITFKPALADFKPDAFMPVKDAVAIVDSTYKRHKNAFKYSRPSAFVEEVLLADNEDEMNDWLAKLNYAAAFTTSGVRMRGVHGVNYEGQIRRGIRRLDSSNAAQIVQTPSGEVSIVRGKIDQKEADSLLAQRHDAMMRVVSKAAEDIAAKEKELEEQLRNARHLQILAPIQAKTREEVLREAARMDVKIKWIRMEIWKIKCHRDVLAQDLEEEGVVGTQSPGKRPAHGSERPLSSPGRERNFGSDTKTNAGGSEHRPTTATSNPQMASSSVPPGLEQQPSNDARTPPTRIPSATHRQQKSWDSTMSASEALRRARSASYVTGSSGTHGTPGSAHLDVTTTPDGSDGQRRASLEGKRSEDVDAHERDLLEQAGLLESPSHQGTGSGRHGSVSEAEEHREHPGSVEKSDRVKMRRSLQRTLRESAGHLSHHRSKRTKDTASSGISEDAGHDDRLSRGSGSFVVHGKKASVIDFGDGLKHMPTEERLRQRMQAQREEPLSPSSVDEDFYDAVGHQSENRERRESAASGSTATARSFRELHRKYSSVHGTKQPHAGGKLSVPSDTDSDAVSVSDGRRTPLPPIETELGEEEEEDFPLPGQSRSQLQSPTTPDVTSPTPAAEQHRKQTGDADRDAEEQRIASPQTYAITA</sequence>
<name>A0A8K0TG08_9PEZI</name>
<dbReference type="PANTHER" id="PTHR10663">
    <property type="entry name" value="GUANYL-NUCLEOTIDE EXCHANGE FACTOR"/>
    <property type="match status" value="1"/>
</dbReference>
<evidence type="ECO:0000256" key="2">
    <source>
        <dbReference type="SAM" id="MobiDB-lite"/>
    </source>
</evidence>
<keyword evidence="6" id="KW-1185">Reference proteome</keyword>
<dbReference type="InterPro" id="IPR011993">
    <property type="entry name" value="PH-like_dom_sf"/>
</dbReference>
<dbReference type="Pfam" id="PF01369">
    <property type="entry name" value="Sec7"/>
    <property type="match status" value="1"/>
</dbReference>
<evidence type="ECO:0000259" key="4">
    <source>
        <dbReference type="PROSITE" id="PS50190"/>
    </source>
</evidence>
<feature type="compositionally biased region" description="Acidic residues" evidence="2">
    <location>
        <begin position="1386"/>
        <end position="1395"/>
    </location>
</feature>
<feature type="compositionally biased region" description="Low complexity" evidence="2">
    <location>
        <begin position="1326"/>
        <end position="1335"/>
    </location>
</feature>
<dbReference type="FunFam" id="1.10.1000.11:FF:000002">
    <property type="entry name" value="Cytohesin 1"/>
    <property type="match status" value="1"/>
</dbReference>
<gene>
    <name evidence="5" type="ORF">B0T11DRAFT_89154</name>
</gene>
<feature type="domain" description="PH" evidence="3">
    <location>
        <begin position="744"/>
        <end position="874"/>
    </location>
</feature>
<dbReference type="SUPFAM" id="SSF50729">
    <property type="entry name" value="PH domain-like"/>
    <property type="match status" value="1"/>
</dbReference>
<dbReference type="PROSITE" id="PS50003">
    <property type="entry name" value="PH_DOMAIN"/>
    <property type="match status" value="1"/>
</dbReference>
<feature type="compositionally biased region" description="Polar residues" evidence="2">
    <location>
        <begin position="1440"/>
        <end position="1449"/>
    </location>
</feature>
<dbReference type="InterPro" id="IPR000904">
    <property type="entry name" value="Sec7_dom"/>
</dbReference>
<evidence type="ECO:0000313" key="6">
    <source>
        <dbReference type="Proteomes" id="UP000813385"/>
    </source>
</evidence>
<dbReference type="SMART" id="SM00233">
    <property type="entry name" value="PH"/>
    <property type="match status" value="1"/>
</dbReference>
<feature type="compositionally biased region" description="Basic and acidic residues" evidence="2">
    <location>
        <begin position="1149"/>
        <end position="1172"/>
    </location>
</feature>
<dbReference type="OrthoDB" id="430364at2759"/>
<feature type="compositionally biased region" description="Low complexity" evidence="2">
    <location>
        <begin position="1120"/>
        <end position="1136"/>
    </location>
</feature>
<feature type="region of interest" description="Disordered" evidence="2">
    <location>
        <begin position="1019"/>
        <end position="1449"/>
    </location>
</feature>